<reference evidence="1" key="1">
    <citation type="journal article" date="2020" name="Cell">
        <title>Large-Scale Comparative Analyses of Tick Genomes Elucidate Their Genetic Diversity and Vector Capacities.</title>
        <authorList>
            <consortium name="Tick Genome and Microbiome Consortium (TIGMIC)"/>
            <person name="Jia N."/>
            <person name="Wang J."/>
            <person name="Shi W."/>
            <person name="Du L."/>
            <person name="Sun Y."/>
            <person name="Zhan W."/>
            <person name="Jiang J.F."/>
            <person name="Wang Q."/>
            <person name="Zhang B."/>
            <person name="Ji P."/>
            <person name="Bell-Sakyi L."/>
            <person name="Cui X.M."/>
            <person name="Yuan T.T."/>
            <person name="Jiang B.G."/>
            <person name="Yang W.F."/>
            <person name="Lam T.T."/>
            <person name="Chang Q.C."/>
            <person name="Ding S.J."/>
            <person name="Wang X.J."/>
            <person name="Zhu J.G."/>
            <person name="Ruan X.D."/>
            <person name="Zhao L."/>
            <person name="Wei J.T."/>
            <person name="Ye R.Z."/>
            <person name="Que T.C."/>
            <person name="Du C.H."/>
            <person name="Zhou Y.H."/>
            <person name="Cheng J.X."/>
            <person name="Dai P.F."/>
            <person name="Guo W.B."/>
            <person name="Han X.H."/>
            <person name="Huang E.J."/>
            <person name="Li L.F."/>
            <person name="Wei W."/>
            <person name="Gao Y.C."/>
            <person name="Liu J.Z."/>
            <person name="Shao H.Z."/>
            <person name="Wang X."/>
            <person name="Wang C.C."/>
            <person name="Yang T.C."/>
            <person name="Huo Q.B."/>
            <person name="Li W."/>
            <person name="Chen H.Y."/>
            <person name="Chen S.E."/>
            <person name="Zhou L.G."/>
            <person name="Ni X.B."/>
            <person name="Tian J.H."/>
            <person name="Sheng Y."/>
            <person name="Liu T."/>
            <person name="Pan Y.S."/>
            <person name="Xia L.Y."/>
            <person name="Li J."/>
            <person name="Zhao F."/>
            <person name="Cao W.C."/>
        </authorList>
    </citation>
    <scope>NUCLEOTIDE SEQUENCE</scope>
    <source>
        <strain evidence="1">Rsan-2018</strain>
    </source>
</reference>
<dbReference type="VEuPathDB" id="VectorBase:RSAN_042591"/>
<accession>A0A9D4PL35</accession>
<name>A0A9D4PL35_RHISA</name>
<organism evidence="1 2">
    <name type="scientific">Rhipicephalus sanguineus</name>
    <name type="common">Brown dog tick</name>
    <name type="synonym">Ixodes sanguineus</name>
    <dbReference type="NCBI Taxonomy" id="34632"/>
    <lineage>
        <taxon>Eukaryota</taxon>
        <taxon>Metazoa</taxon>
        <taxon>Ecdysozoa</taxon>
        <taxon>Arthropoda</taxon>
        <taxon>Chelicerata</taxon>
        <taxon>Arachnida</taxon>
        <taxon>Acari</taxon>
        <taxon>Parasitiformes</taxon>
        <taxon>Ixodida</taxon>
        <taxon>Ixodoidea</taxon>
        <taxon>Ixodidae</taxon>
        <taxon>Rhipicephalinae</taxon>
        <taxon>Rhipicephalus</taxon>
        <taxon>Rhipicephalus</taxon>
    </lineage>
</organism>
<comment type="caution">
    <text evidence="1">The sequence shown here is derived from an EMBL/GenBank/DDBJ whole genome shotgun (WGS) entry which is preliminary data.</text>
</comment>
<proteinExistence type="predicted"/>
<protein>
    <submittedName>
        <fullName evidence="1">Uncharacterized protein</fullName>
    </submittedName>
</protein>
<dbReference type="EMBL" id="JABSTV010001253">
    <property type="protein sequence ID" value="KAH7943656.1"/>
    <property type="molecule type" value="Genomic_DNA"/>
</dbReference>
<evidence type="ECO:0000313" key="1">
    <source>
        <dbReference type="EMBL" id="KAH7943656.1"/>
    </source>
</evidence>
<sequence length="482" mass="54576">MAVSANEGPMRLRMNEEVSDLVQQLDARNPYAVSELVLRSCVPCDPAELCEQICRCVRLRRLNCVGCAFQPSILLKLVLELQYLQQLDLSLVQDSLLVVYSEIDSMRLLALQMRDAIRYHSLRRLYVEVGGDLNFELLWKLLVFPNLTELHVHVVRGMFSNALFQCHLLHEQMDRLEMFTFTSELPASIPFSYGSDQSLTFGKCATVCANVRHDRSHNWWSCVELSHHVLSRDRAVILPTQLVAFAAGDLLATTSLWEASRRHSWARVRELCLLLLPPRPSLLTYPRAGTAWRNYLAHLSLALNSIVELNVSSFHFRLDIDLMTLLKDTPLGRRLLALSASPCWFLGRSSVRLLPSACPNLRDLDVRVESRGGRLQCASCHNLIYRAEPIQEPSDAARQLSTGIARLTLCNVPFDVLAWYFEYFGAAVTLRLAEWRLAGSLQFGHLCGHLGECVATRCLVLQHENLAINDQHLQVAVLHLTL</sequence>
<gene>
    <name evidence="1" type="ORF">HPB52_009861</name>
</gene>
<dbReference type="AlphaFoldDB" id="A0A9D4PL35"/>
<dbReference type="Proteomes" id="UP000821837">
    <property type="component" value="Unassembled WGS sequence"/>
</dbReference>
<reference evidence="1" key="2">
    <citation type="submission" date="2021-09" db="EMBL/GenBank/DDBJ databases">
        <authorList>
            <person name="Jia N."/>
            <person name="Wang J."/>
            <person name="Shi W."/>
            <person name="Du L."/>
            <person name="Sun Y."/>
            <person name="Zhan W."/>
            <person name="Jiang J."/>
            <person name="Wang Q."/>
            <person name="Zhang B."/>
            <person name="Ji P."/>
            <person name="Sakyi L.B."/>
            <person name="Cui X."/>
            <person name="Yuan T."/>
            <person name="Jiang B."/>
            <person name="Yang W."/>
            <person name="Lam T.T.-Y."/>
            <person name="Chang Q."/>
            <person name="Ding S."/>
            <person name="Wang X."/>
            <person name="Zhu J."/>
            <person name="Ruan X."/>
            <person name="Zhao L."/>
            <person name="Wei J."/>
            <person name="Que T."/>
            <person name="Du C."/>
            <person name="Cheng J."/>
            <person name="Dai P."/>
            <person name="Han X."/>
            <person name="Huang E."/>
            <person name="Gao Y."/>
            <person name="Liu J."/>
            <person name="Shao H."/>
            <person name="Ye R."/>
            <person name="Li L."/>
            <person name="Wei W."/>
            <person name="Wang X."/>
            <person name="Wang C."/>
            <person name="Huo Q."/>
            <person name="Li W."/>
            <person name="Guo W."/>
            <person name="Chen H."/>
            <person name="Chen S."/>
            <person name="Zhou L."/>
            <person name="Zhou L."/>
            <person name="Ni X."/>
            <person name="Tian J."/>
            <person name="Zhou Y."/>
            <person name="Sheng Y."/>
            <person name="Liu T."/>
            <person name="Pan Y."/>
            <person name="Xia L."/>
            <person name="Li J."/>
            <person name="Zhao F."/>
            <person name="Cao W."/>
        </authorList>
    </citation>
    <scope>NUCLEOTIDE SEQUENCE</scope>
    <source>
        <strain evidence="1">Rsan-2018</strain>
        <tissue evidence="1">Larvae</tissue>
    </source>
</reference>
<evidence type="ECO:0000313" key="2">
    <source>
        <dbReference type="Proteomes" id="UP000821837"/>
    </source>
</evidence>
<keyword evidence="2" id="KW-1185">Reference proteome</keyword>